<sequence>MMTHDEAKQLIQHIMECLIDPNISAEEVGAYFSENYRQDANGVVLDYKGFIEHAQMLKSTLKSGQVTIAKIFVDGSTIVSVHYIDATKQDDSTIRMKVIACFGIENGKIASAEELTYLMEGDASDRDLGSRV</sequence>
<dbReference type="RefSeq" id="WP_021295549.1">
    <property type="nucleotide sequence ID" value="NZ_AURB01000083.1"/>
</dbReference>
<dbReference type="SUPFAM" id="SSF54427">
    <property type="entry name" value="NTF2-like"/>
    <property type="match status" value="1"/>
</dbReference>
<dbReference type="eggNOG" id="COG3631">
    <property type="taxonomic scope" value="Bacteria"/>
</dbReference>
<organism evidence="1 2">
    <name type="scientific">Alicyclobacillus acidoterrestris (strain ATCC 49025 / DSM 3922 / CIP 106132 / NCIMB 13137 / GD3B)</name>
    <dbReference type="NCBI Taxonomy" id="1356854"/>
    <lineage>
        <taxon>Bacteria</taxon>
        <taxon>Bacillati</taxon>
        <taxon>Bacillota</taxon>
        <taxon>Bacilli</taxon>
        <taxon>Bacillales</taxon>
        <taxon>Alicyclobacillaceae</taxon>
        <taxon>Alicyclobacillus</taxon>
    </lineage>
</organism>
<accession>T0DCW8</accession>
<reference evidence="2" key="1">
    <citation type="journal article" date="2022" name="G3 (Bethesda)">
        <title>Unveiling the complete genome sequence of Alicyclobacillus acidoterrestris DSM 3922T, a taint-producing strain.</title>
        <authorList>
            <person name="Leonardo I.C."/>
            <person name="Barreto Crespo M.T."/>
            <person name="Gaspar F.B."/>
        </authorList>
    </citation>
    <scope>NUCLEOTIDE SEQUENCE [LARGE SCALE GENOMIC DNA]</scope>
    <source>
        <strain evidence="2">DSM 3922</strain>
    </source>
</reference>
<keyword evidence="2" id="KW-1185">Reference proteome</keyword>
<dbReference type="Proteomes" id="UP000829401">
    <property type="component" value="Chromosome"/>
</dbReference>
<dbReference type="InterPro" id="IPR032710">
    <property type="entry name" value="NTF2-like_dom_sf"/>
</dbReference>
<protein>
    <submittedName>
        <fullName evidence="1">Nuclear transport factor 2 family protein</fullName>
    </submittedName>
</protein>
<accession>A0A9E6ZIM3</accession>
<dbReference type="STRING" id="1356854.N007_21195"/>
<dbReference type="Gene3D" id="3.10.450.50">
    <property type="match status" value="1"/>
</dbReference>
<dbReference type="EMBL" id="CP080467">
    <property type="protein sequence ID" value="UNO47881.1"/>
    <property type="molecule type" value="Genomic_DNA"/>
</dbReference>
<dbReference type="KEGG" id="aaco:K1I37_14470"/>
<dbReference type="AlphaFoldDB" id="T0DCW8"/>
<gene>
    <name evidence="1" type="ORF">K1I37_14470</name>
</gene>
<name>T0DCW8_ALIAG</name>
<dbReference type="OrthoDB" id="1256785at2"/>
<evidence type="ECO:0000313" key="1">
    <source>
        <dbReference type="EMBL" id="UNO47881.1"/>
    </source>
</evidence>
<proteinExistence type="predicted"/>
<evidence type="ECO:0000313" key="2">
    <source>
        <dbReference type="Proteomes" id="UP000829401"/>
    </source>
</evidence>